<evidence type="ECO:0000256" key="5">
    <source>
        <dbReference type="ARBA" id="ARBA00023015"/>
    </source>
</evidence>
<keyword evidence="5 9" id="KW-0805">Transcription regulation</keyword>
<dbReference type="GO" id="GO:0006289">
    <property type="term" value="P:nucleotide-excision repair"/>
    <property type="evidence" value="ECO:0007669"/>
    <property type="project" value="InterPro"/>
</dbReference>
<comment type="subcellular location">
    <subcellularLocation>
        <location evidence="2 9">Nucleus</location>
    </subcellularLocation>
</comment>
<keyword evidence="8 9" id="KW-0539">Nucleus</keyword>
<dbReference type="PANTHER" id="PTHR13152:SF0">
    <property type="entry name" value="GENERAL TRANSCRIPTION FACTOR IIH SUBUNIT 4"/>
    <property type="match status" value="1"/>
</dbReference>
<evidence type="ECO:0000256" key="8">
    <source>
        <dbReference type="ARBA" id="ARBA00023242"/>
    </source>
</evidence>
<comment type="similarity">
    <text evidence="3 9">Belongs to the TFB2 family.</text>
</comment>
<reference evidence="11" key="1">
    <citation type="submission" date="2023-02" db="EMBL/GenBank/DDBJ databases">
        <title>Identification and recombinant expression of a fungal hydrolase from Papiliotrema laurentii that hydrolyzes apple cutin and clears colloidal polyester polyurethane.</title>
        <authorList>
            <consortium name="DOE Joint Genome Institute"/>
            <person name="Roman V.A."/>
            <person name="Bojanowski C."/>
            <person name="Crable B.R."/>
            <person name="Wagner D.N."/>
            <person name="Hung C.S."/>
            <person name="Nadeau L.J."/>
            <person name="Schratz L."/>
            <person name="Haridas S."/>
            <person name="Pangilinan J."/>
            <person name="Lipzen A."/>
            <person name="Na H."/>
            <person name="Yan M."/>
            <person name="Ng V."/>
            <person name="Grigoriev I.V."/>
            <person name="Spatafora J.W."/>
            <person name="Barlow D."/>
            <person name="Biffinger J."/>
            <person name="Kelley-Loughnane N."/>
            <person name="Varaljay V.A."/>
            <person name="Crookes-Goodson W.J."/>
        </authorList>
    </citation>
    <scope>NUCLEOTIDE SEQUENCE</scope>
    <source>
        <strain evidence="11">5307AH</strain>
    </source>
</reference>
<feature type="domain" description="Transcription factor Tfb2 C-terminal" evidence="10">
    <location>
        <begin position="417"/>
        <end position="482"/>
    </location>
</feature>
<dbReference type="EMBL" id="JAODAN010000003">
    <property type="protein sequence ID" value="KAK1925630.1"/>
    <property type="molecule type" value="Genomic_DNA"/>
</dbReference>
<dbReference type="Pfam" id="PF18307">
    <property type="entry name" value="Tfb2_C"/>
    <property type="match status" value="1"/>
</dbReference>
<keyword evidence="12" id="KW-1185">Reference proteome</keyword>
<evidence type="ECO:0000313" key="12">
    <source>
        <dbReference type="Proteomes" id="UP001182556"/>
    </source>
</evidence>
<dbReference type="InterPro" id="IPR040662">
    <property type="entry name" value="Tfb2_C"/>
</dbReference>
<evidence type="ECO:0000256" key="2">
    <source>
        <dbReference type="ARBA" id="ARBA00004123"/>
    </source>
</evidence>
<dbReference type="GO" id="GO:0003690">
    <property type="term" value="F:double-stranded DNA binding"/>
    <property type="evidence" value="ECO:0007669"/>
    <property type="project" value="TreeGrafter"/>
</dbReference>
<name>A0AAD9FT08_PAPLA</name>
<evidence type="ECO:0000256" key="7">
    <source>
        <dbReference type="ARBA" id="ARBA00023204"/>
    </source>
</evidence>
<dbReference type="GO" id="GO:0001671">
    <property type="term" value="F:ATPase activator activity"/>
    <property type="evidence" value="ECO:0007669"/>
    <property type="project" value="InterPro"/>
</dbReference>
<evidence type="ECO:0000256" key="4">
    <source>
        <dbReference type="ARBA" id="ARBA00022763"/>
    </source>
</evidence>
<evidence type="ECO:0000256" key="9">
    <source>
        <dbReference type="RuleBase" id="RU364024"/>
    </source>
</evidence>
<keyword evidence="4 9" id="KW-0227">DNA damage</keyword>
<evidence type="ECO:0000259" key="10">
    <source>
        <dbReference type="Pfam" id="PF18307"/>
    </source>
</evidence>
<comment type="function">
    <text evidence="1">Component of the general transcription and DNA repair factor IIH (TFIIH) core complex, which is involved in general and transcription-coupled nucleotide excision repair (NER) of damaged DNA and, when complexed to TFIIK, in RNA transcription by RNA polymerase II. In NER, TFIIH acts by opening DNA around the lesion to allow the excision of the damaged oligonucleotide and its replacement by a new DNA fragment. In transcription, TFIIH has an essential role in transcription initiation. When the pre-initiation complex (PIC) has been established, TFIIH is required for promoter opening and promoter escape. Phosphorylation of the C-terminal tail (CTD) of the largest subunit of RNA polymerase II by the kinase module TFIIK controls the initiation of transcription.</text>
</comment>
<dbReference type="PANTHER" id="PTHR13152">
    <property type="entry name" value="TFIIH, POLYPEPTIDE 4"/>
    <property type="match status" value="1"/>
</dbReference>
<comment type="function">
    <text evidence="9">Component of the general transcription and DNA repair factor IIH (TFIIH) core complex which is involved in general and transcription-coupled nucleotide excision repair (NER) of damaged DNA.</text>
</comment>
<dbReference type="Proteomes" id="UP001182556">
    <property type="component" value="Unassembled WGS sequence"/>
</dbReference>
<dbReference type="GO" id="GO:0005675">
    <property type="term" value="C:transcription factor TFIIH holo complex"/>
    <property type="evidence" value="ECO:0007669"/>
    <property type="project" value="TreeGrafter"/>
</dbReference>
<dbReference type="InterPro" id="IPR004598">
    <property type="entry name" value="TFIIH_p52/Tfb2"/>
</dbReference>
<comment type="caution">
    <text evidence="11">The sequence shown here is derived from an EMBL/GenBank/DDBJ whole genome shotgun (WGS) entry which is preliminary data.</text>
</comment>
<evidence type="ECO:0000256" key="3">
    <source>
        <dbReference type="ARBA" id="ARBA00007132"/>
    </source>
</evidence>
<keyword evidence="7 9" id="KW-0234">DNA repair</keyword>
<dbReference type="AlphaFoldDB" id="A0AAD9FT08"/>
<keyword evidence="6 9" id="KW-0804">Transcription</keyword>
<dbReference type="NCBIfam" id="TIGR00625">
    <property type="entry name" value="tfb2"/>
    <property type="match status" value="1"/>
</dbReference>
<dbReference type="GO" id="GO:0000439">
    <property type="term" value="C:transcription factor TFIIH core complex"/>
    <property type="evidence" value="ECO:0007669"/>
    <property type="project" value="InterPro"/>
</dbReference>
<evidence type="ECO:0000256" key="6">
    <source>
        <dbReference type="ARBA" id="ARBA00023163"/>
    </source>
</evidence>
<evidence type="ECO:0000256" key="1">
    <source>
        <dbReference type="ARBA" id="ARBA00002817"/>
    </source>
</evidence>
<proteinExistence type="inferred from homology"/>
<dbReference type="Gene3D" id="3.30.70.2610">
    <property type="match status" value="1"/>
</dbReference>
<organism evidence="11 12">
    <name type="scientific">Papiliotrema laurentii</name>
    <name type="common">Cryptococcus laurentii</name>
    <dbReference type="NCBI Taxonomy" id="5418"/>
    <lineage>
        <taxon>Eukaryota</taxon>
        <taxon>Fungi</taxon>
        <taxon>Dikarya</taxon>
        <taxon>Basidiomycota</taxon>
        <taxon>Agaricomycotina</taxon>
        <taxon>Tremellomycetes</taxon>
        <taxon>Tremellales</taxon>
        <taxon>Rhynchogastremaceae</taxon>
        <taxon>Papiliotrema</taxon>
    </lineage>
</organism>
<evidence type="ECO:0000313" key="11">
    <source>
        <dbReference type="EMBL" id="KAK1925630.1"/>
    </source>
</evidence>
<accession>A0AAD9FT08</accession>
<sequence length="492" mass="56348">MVQPSFAHPRQAEVAQVDSPTQPLDLFLDNQHQSYFEELYKSEAVCLCILRLLPPVCRHIILHSLWAYTPVRAVDVKAFCQIDHHAPLVILDELVRPALDRKILHPIQHKKNRMEWPLNDTFKRGLRNALTGLGSSNAFGVPYNRTPDDLDPTKDELVKYGEETWESILKYMVSSGLSGGMRVARPKKQVLQLLYASGLMADPYGQPGKVNLDRLTITSKGFQFLLEDRQTQLWQILMYYLTLKEQNSERSAVILSVFFTLGCMQLGQDYSASESFPHAQAALEDLESYGFIYKRPEVNAQPSDQFFPTHLATSLCSGDTVSLGSQSADDKRFIILETNYKIYAYTSNELEIAILNLFVDIKIRYKNLVVGKLDRAHVKAAMEKGISAHQIISYLSSHAHPQMYNSPPPLLHPTIVDQLHLWDRERNRLKTDDATMFEFFSKNMYDDTVDEAKRYDGLLLAVPEKKWLFIDPRIKDAIRDFVVGQQRQHRGM</sequence>
<protein>
    <recommendedName>
        <fullName evidence="9">RNA polymerase II transcription factor B subunit 2</fullName>
    </recommendedName>
</protein>
<dbReference type="Pfam" id="PF03849">
    <property type="entry name" value="Tfb2"/>
    <property type="match status" value="1"/>
</dbReference>
<gene>
    <name evidence="11" type="ORF">DB88DRAFT_484553</name>
</gene>